<feature type="compositionally biased region" description="Basic and acidic residues" evidence="2">
    <location>
        <begin position="244"/>
        <end position="253"/>
    </location>
</feature>
<proteinExistence type="predicted"/>
<keyword evidence="3" id="KW-0812">Transmembrane</keyword>
<dbReference type="PIRSF" id="PIRSF016482">
    <property type="entry name" value="PilO"/>
    <property type="match status" value="1"/>
</dbReference>
<dbReference type="Pfam" id="PF04350">
    <property type="entry name" value="PilO"/>
    <property type="match status" value="1"/>
</dbReference>
<dbReference type="GeneID" id="35778163"/>
<feature type="transmembrane region" description="Helical" evidence="3">
    <location>
        <begin position="47"/>
        <end position="68"/>
    </location>
</feature>
<dbReference type="PANTHER" id="PTHR39555">
    <property type="entry name" value="FIMBRIAL ASSEMBLY PROTEIN PILO-LIKE PROTEIN-RELATED"/>
    <property type="match status" value="1"/>
</dbReference>
<organism evidence="4 5">
    <name type="scientific">Faucicola osloensis</name>
    <name type="common">Moraxella osloensis</name>
    <dbReference type="NCBI Taxonomy" id="34062"/>
    <lineage>
        <taxon>Bacteria</taxon>
        <taxon>Pseudomonadati</taxon>
        <taxon>Pseudomonadota</taxon>
        <taxon>Gammaproteobacteria</taxon>
        <taxon>Moraxellales</taxon>
        <taxon>Moraxellaceae</taxon>
        <taxon>Faucicola</taxon>
    </lineage>
</organism>
<dbReference type="KEGG" id="mos:AXE82_09610"/>
<dbReference type="EMBL" id="UGPY01000001">
    <property type="protein sequence ID" value="STY97917.1"/>
    <property type="molecule type" value="Genomic_DNA"/>
</dbReference>
<reference evidence="4 5" key="1">
    <citation type="submission" date="2018-06" db="EMBL/GenBank/DDBJ databases">
        <authorList>
            <consortium name="Pathogen Informatics"/>
            <person name="Doyle S."/>
        </authorList>
    </citation>
    <scope>NUCLEOTIDE SEQUENCE [LARGE SCALE GENOMIC DNA]</scope>
    <source>
        <strain evidence="4 5">NCTC10465</strain>
    </source>
</reference>
<keyword evidence="5" id="KW-1185">Reference proteome</keyword>
<dbReference type="GO" id="GO:0043683">
    <property type="term" value="P:type IV pilus assembly"/>
    <property type="evidence" value="ECO:0007669"/>
    <property type="project" value="InterPro"/>
</dbReference>
<evidence type="ECO:0000256" key="1">
    <source>
        <dbReference type="SAM" id="Coils"/>
    </source>
</evidence>
<dbReference type="RefSeq" id="WP_062334126.1">
    <property type="nucleotide sequence ID" value="NZ_CBCRZU010000002.1"/>
</dbReference>
<dbReference type="InterPro" id="IPR007445">
    <property type="entry name" value="PilO"/>
</dbReference>
<dbReference type="PANTHER" id="PTHR39555:SF1">
    <property type="entry name" value="TYPE IV PILUS INNER MEMBRANE COMPONENT PILO"/>
    <property type="match status" value="1"/>
</dbReference>
<keyword evidence="3" id="KW-0472">Membrane</keyword>
<evidence type="ECO:0000256" key="2">
    <source>
        <dbReference type="SAM" id="MobiDB-lite"/>
    </source>
</evidence>
<keyword evidence="3" id="KW-1133">Transmembrane helix</keyword>
<dbReference type="GO" id="GO:0043107">
    <property type="term" value="P:type IV pilus-dependent motility"/>
    <property type="evidence" value="ECO:0007669"/>
    <property type="project" value="InterPro"/>
</dbReference>
<evidence type="ECO:0000313" key="5">
    <source>
        <dbReference type="Proteomes" id="UP000255230"/>
    </source>
</evidence>
<dbReference type="AlphaFoldDB" id="A0A378QFC7"/>
<dbReference type="Gene3D" id="3.30.70.60">
    <property type="match status" value="1"/>
</dbReference>
<feature type="region of interest" description="Disordered" evidence="2">
    <location>
        <begin position="225"/>
        <end position="253"/>
    </location>
</feature>
<evidence type="ECO:0000313" key="4">
    <source>
        <dbReference type="EMBL" id="STY97917.1"/>
    </source>
</evidence>
<feature type="coiled-coil region" evidence="1">
    <location>
        <begin position="70"/>
        <end position="121"/>
    </location>
</feature>
<dbReference type="Proteomes" id="UP000255230">
    <property type="component" value="Unassembled WGS sequence"/>
</dbReference>
<dbReference type="Gene3D" id="1.10.287.540">
    <property type="entry name" value="Helix hairpin bin"/>
    <property type="match status" value="1"/>
</dbReference>
<name>A0A378QFC7_FAUOS</name>
<feature type="compositionally biased region" description="Basic and acidic residues" evidence="2">
    <location>
        <begin position="225"/>
        <end position="237"/>
    </location>
</feature>
<keyword evidence="1" id="KW-0175">Coiled coil</keyword>
<dbReference type="InterPro" id="IPR014717">
    <property type="entry name" value="Transl_elong_EF1B/ribsomal_bS6"/>
</dbReference>
<accession>A0A378QFC7</accession>
<sequence length="253" mass="28726">MKLTNPLKRPRLVKKPVHITAKKSFDVKAFAESFKSLDQNNYGSWPVPVKVTVLLFMVAVIAFLTWFLPISTKREEIAAAEAEQQTLLDQYRQKESKARHLKEYQAQVLKMQSDFKELLNQLPKDTRISDLVDGINMVGVGSNVKFQDIKVEPEVSQEFFIEQPIRIAALGDYHQFGSFISGLAKLPRIITLHDFEVANPSPSLDKLPETNLVLNVKTYRSKELTEEELKKAQKDNQKNPAGSDNKEANNGDK</sequence>
<protein>
    <submittedName>
        <fullName evidence="4">Pilus assembly protein, PilO</fullName>
    </submittedName>
</protein>
<gene>
    <name evidence="4" type="ORF">NCTC10465_01714</name>
</gene>
<evidence type="ECO:0000256" key="3">
    <source>
        <dbReference type="SAM" id="Phobius"/>
    </source>
</evidence>